<dbReference type="InterPro" id="IPR001223">
    <property type="entry name" value="Glyco_hydro18_cat"/>
</dbReference>
<dbReference type="Proteomes" id="UP001634394">
    <property type="component" value="Unassembled WGS sequence"/>
</dbReference>
<dbReference type="SMART" id="SM00636">
    <property type="entry name" value="Glyco_18"/>
    <property type="match status" value="1"/>
</dbReference>
<dbReference type="PANTHER" id="PTHR11177">
    <property type="entry name" value="CHITINASE"/>
    <property type="match status" value="1"/>
</dbReference>
<dbReference type="InterPro" id="IPR029070">
    <property type="entry name" value="Chitinase_insertion_sf"/>
</dbReference>
<evidence type="ECO:0000256" key="2">
    <source>
        <dbReference type="ARBA" id="ARBA00023295"/>
    </source>
</evidence>
<dbReference type="Gene3D" id="3.20.20.80">
    <property type="entry name" value="Glycosidases"/>
    <property type="match status" value="1"/>
</dbReference>
<comment type="caution">
    <text evidence="7">The sequence shown here is derived from an EMBL/GenBank/DDBJ whole genome shotgun (WGS) entry which is preliminary data.</text>
</comment>
<sequence>MAVLRFVVLIFLCTPPVIGHRLLRVCYYSSWSSRRNDGHALLPEDIDANLCTHINYAFITLDSSGTDILSEQPFDLTLMKRLTNLKTKNPALKILVSLGGWEMGSVKFHKTVESHENMKKFAQNAMAFLRTHNFDGLDLDWEYPAARGSPAEDKHAFSELLKALKNAFDAEKQRHNMTRLLLTAAVAPSQWRTEQSYEVNMISRYCDFINLMTYDFHGSWENKTGPHSALYSDDTLCINDTASYWELQGAEKNKLIIGLPFYGNVFKLVNPFDNGVGAASSGGGDMPYYSICQILQDCRAQEIFLNEQRVPYMVFGRKWVAYDNVNSLQEKVDFVKKRGYGGIMVWAIDLDDTHGACGHKFPLMNSIIHRIRQNGAPDSG</sequence>
<keyword evidence="8" id="KW-1185">Reference proteome</keyword>
<proteinExistence type="inferred from homology"/>
<dbReference type="EMBL" id="JBJQND010000005">
    <property type="protein sequence ID" value="KAL3875957.1"/>
    <property type="molecule type" value="Genomic_DNA"/>
</dbReference>
<dbReference type="PROSITE" id="PS01095">
    <property type="entry name" value="GH18_1"/>
    <property type="match status" value="1"/>
</dbReference>
<dbReference type="InterPro" id="IPR050314">
    <property type="entry name" value="Glycosyl_Hydrlase_18"/>
</dbReference>
<reference evidence="7 8" key="1">
    <citation type="submission" date="2024-11" db="EMBL/GenBank/DDBJ databases">
        <title>Chromosome-level genome assembly of the freshwater bivalve Anodonta woodiana.</title>
        <authorList>
            <person name="Chen X."/>
        </authorList>
    </citation>
    <scope>NUCLEOTIDE SEQUENCE [LARGE SCALE GENOMIC DNA]</scope>
    <source>
        <strain evidence="7">MN2024</strain>
        <tissue evidence="7">Gills</tissue>
    </source>
</reference>
<keyword evidence="5" id="KW-0732">Signal</keyword>
<dbReference type="SUPFAM" id="SSF54556">
    <property type="entry name" value="Chitinase insertion domain"/>
    <property type="match status" value="1"/>
</dbReference>
<dbReference type="PROSITE" id="PS51910">
    <property type="entry name" value="GH18_2"/>
    <property type="match status" value="1"/>
</dbReference>
<evidence type="ECO:0000256" key="3">
    <source>
        <dbReference type="RuleBase" id="RU000489"/>
    </source>
</evidence>
<evidence type="ECO:0000259" key="6">
    <source>
        <dbReference type="PROSITE" id="PS51910"/>
    </source>
</evidence>
<dbReference type="Gene3D" id="3.10.50.10">
    <property type="match status" value="1"/>
</dbReference>
<evidence type="ECO:0000256" key="1">
    <source>
        <dbReference type="ARBA" id="ARBA00022801"/>
    </source>
</evidence>
<organism evidence="7 8">
    <name type="scientific">Sinanodonta woodiana</name>
    <name type="common">Chinese pond mussel</name>
    <name type="synonym">Anodonta woodiana</name>
    <dbReference type="NCBI Taxonomy" id="1069815"/>
    <lineage>
        <taxon>Eukaryota</taxon>
        <taxon>Metazoa</taxon>
        <taxon>Spiralia</taxon>
        <taxon>Lophotrochozoa</taxon>
        <taxon>Mollusca</taxon>
        <taxon>Bivalvia</taxon>
        <taxon>Autobranchia</taxon>
        <taxon>Heteroconchia</taxon>
        <taxon>Palaeoheterodonta</taxon>
        <taxon>Unionida</taxon>
        <taxon>Unionoidea</taxon>
        <taxon>Unionidae</taxon>
        <taxon>Unioninae</taxon>
        <taxon>Sinanodonta</taxon>
    </lineage>
</organism>
<dbReference type="AlphaFoldDB" id="A0ABD3WPP7"/>
<dbReference type="Pfam" id="PF00704">
    <property type="entry name" value="Glyco_hydro_18"/>
    <property type="match status" value="1"/>
</dbReference>
<comment type="similarity">
    <text evidence="4">Belongs to the glycosyl hydrolase 18 family.</text>
</comment>
<gene>
    <name evidence="7" type="ORF">ACJMK2_033853</name>
</gene>
<feature type="domain" description="GH18" evidence="6">
    <location>
        <begin position="22"/>
        <end position="374"/>
    </location>
</feature>
<evidence type="ECO:0000256" key="4">
    <source>
        <dbReference type="RuleBase" id="RU004453"/>
    </source>
</evidence>
<dbReference type="GO" id="GO:0004568">
    <property type="term" value="F:chitinase activity"/>
    <property type="evidence" value="ECO:0007669"/>
    <property type="project" value="UniProtKB-ARBA"/>
</dbReference>
<evidence type="ECO:0000256" key="5">
    <source>
        <dbReference type="SAM" id="SignalP"/>
    </source>
</evidence>
<dbReference type="SUPFAM" id="SSF51445">
    <property type="entry name" value="(Trans)glycosidases"/>
    <property type="match status" value="1"/>
</dbReference>
<evidence type="ECO:0000313" key="8">
    <source>
        <dbReference type="Proteomes" id="UP001634394"/>
    </source>
</evidence>
<dbReference type="InterPro" id="IPR017853">
    <property type="entry name" value="GH"/>
</dbReference>
<accession>A0ABD3WPP7</accession>
<dbReference type="InterPro" id="IPR001579">
    <property type="entry name" value="Glyco_hydro_18_chit_AS"/>
</dbReference>
<dbReference type="EMBL" id="JBJQND010000005">
    <property type="protein sequence ID" value="KAL3875956.1"/>
    <property type="molecule type" value="Genomic_DNA"/>
</dbReference>
<protein>
    <recommendedName>
        <fullName evidence="6">GH18 domain-containing protein</fullName>
    </recommendedName>
</protein>
<keyword evidence="1 3" id="KW-0378">Hydrolase</keyword>
<keyword evidence="2 3" id="KW-0326">Glycosidase</keyword>
<name>A0ABD3WPP7_SINWO</name>
<feature type="chain" id="PRO_5044725218" description="GH18 domain-containing protein" evidence="5">
    <location>
        <begin position="20"/>
        <end position="380"/>
    </location>
</feature>
<dbReference type="GO" id="GO:0006032">
    <property type="term" value="P:chitin catabolic process"/>
    <property type="evidence" value="ECO:0007669"/>
    <property type="project" value="UniProtKB-ARBA"/>
</dbReference>
<evidence type="ECO:0000313" key="7">
    <source>
        <dbReference type="EMBL" id="KAL3875957.1"/>
    </source>
</evidence>
<feature type="signal peptide" evidence="5">
    <location>
        <begin position="1"/>
        <end position="19"/>
    </location>
</feature>
<dbReference type="InterPro" id="IPR011583">
    <property type="entry name" value="Chitinase_II/V-like_cat"/>
</dbReference>
<dbReference type="PANTHER" id="PTHR11177:SF317">
    <property type="entry name" value="CHITINASE 12-RELATED"/>
    <property type="match status" value="1"/>
</dbReference>